<evidence type="ECO:0000313" key="5">
    <source>
        <dbReference type="EMBL" id="PIZ41763.1"/>
    </source>
</evidence>
<dbReference type="EMBL" id="PFNG01000043">
    <property type="protein sequence ID" value="PIZ41763.1"/>
    <property type="molecule type" value="Genomic_DNA"/>
</dbReference>
<dbReference type="InterPro" id="IPR019999">
    <property type="entry name" value="Anth_synth_I-like"/>
</dbReference>
<feature type="domain" description="Chorismate-utilising enzyme C-terminal" evidence="3">
    <location>
        <begin position="243"/>
        <end position="496"/>
    </location>
</feature>
<evidence type="ECO:0000259" key="4">
    <source>
        <dbReference type="Pfam" id="PF04715"/>
    </source>
</evidence>
<keyword evidence="2" id="KW-0808">Transferase</keyword>
<dbReference type="Pfam" id="PF00425">
    <property type="entry name" value="Chorismate_bind"/>
    <property type="match status" value="1"/>
</dbReference>
<dbReference type="InterPro" id="IPR006805">
    <property type="entry name" value="Anth_synth_I_N"/>
</dbReference>
<feature type="domain" description="Anthranilate synthase component I N-terminal" evidence="4">
    <location>
        <begin position="54"/>
        <end position="181"/>
    </location>
</feature>
<dbReference type="InterPro" id="IPR005801">
    <property type="entry name" value="ADC_synthase"/>
</dbReference>
<dbReference type="Pfam" id="PF04715">
    <property type="entry name" value="Anth_synt_I_N"/>
    <property type="match status" value="1"/>
</dbReference>
<comment type="caution">
    <text evidence="5">The sequence shown here is derived from an EMBL/GenBank/DDBJ whole genome shotgun (WGS) entry which is preliminary data.</text>
</comment>
<sequence length="511" mass="56801">MISKTLTNDTSAITAAHAMHESSTAILDGTHADLLLEEIPHIENPSEALCGLLADDMPFLLESAMLMERYGRYSILGSNPIITIRSKGAITEVTRDGRNTIYTSDPLAVVDDMIKSFGMLEKDRFSWLPFTGGAVGYFGYDLNRQIERIPDIAEDDQKIPDIYLGFYTEAIIVDHLDKKTYAITYTPADNAESLDKAQSHLDLLIRKATKAQDELHTAPGDTWQPLRKDKHVVAANLASNFTREEYKQAIDKAKEYISAGDIFQVNLAQRFTADLHVDHYTLYKLLREANPAPFAAYLGYDDFSILSSSPERFMFVNDRYVETRPIKGTRPRYKDSDKDKAAVSELQASEKDSAENVMIVDVKRNDLGRVCEFGSVKVPDLMVVESYEAVHHLVSTVVGQLRPDIGMMDLIKASFPGGSITGAPKIRAMQIIEELEPHRRNLYTGSIGYISTNGKMDTNIVIRTIIALGDKAYLQVGGGIVADSDPEEEYIETLDKGRALFNALGLKEGSI</sequence>
<protein>
    <recommendedName>
        <fullName evidence="1">aminodeoxychorismate synthase</fullName>
        <ecNumber evidence="1">2.6.1.85</ecNumber>
    </recommendedName>
</protein>
<evidence type="ECO:0000256" key="2">
    <source>
        <dbReference type="ARBA" id="ARBA00022679"/>
    </source>
</evidence>
<accession>A0A2M7TA15</accession>
<dbReference type="PANTHER" id="PTHR11236:SF9">
    <property type="entry name" value="ANTHRANILATE SYNTHASE COMPONENT 1"/>
    <property type="match status" value="1"/>
</dbReference>
<dbReference type="NCBIfam" id="TIGR00553">
    <property type="entry name" value="pabB"/>
    <property type="match status" value="1"/>
</dbReference>
<evidence type="ECO:0000256" key="1">
    <source>
        <dbReference type="ARBA" id="ARBA00013139"/>
    </source>
</evidence>
<dbReference type="GO" id="GO:0046820">
    <property type="term" value="F:4-amino-4-deoxychorismate synthase activity"/>
    <property type="evidence" value="ECO:0007669"/>
    <property type="project" value="UniProtKB-EC"/>
</dbReference>
<dbReference type="EC" id="2.6.1.85" evidence="1"/>
<gene>
    <name evidence="5" type="primary">pabB</name>
    <name evidence="5" type="ORF">COY37_01740</name>
</gene>
<dbReference type="GO" id="GO:0000162">
    <property type="term" value="P:L-tryptophan biosynthetic process"/>
    <property type="evidence" value="ECO:0007669"/>
    <property type="project" value="TreeGrafter"/>
</dbReference>
<dbReference type="Gene3D" id="3.60.120.10">
    <property type="entry name" value="Anthranilate synthase"/>
    <property type="match status" value="1"/>
</dbReference>
<evidence type="ECO:0000313" key="6">
    <source>
        <dbReference type="Proteomes" id="UP000230956"/>
    </source>
</evidence>
<dbReference type="Proteomes" id="UP000230956">
    <property type="component" value="Unassembled WGS sequence"/>
</dbReference>
<dbReference type="InterPro" id="IPR005802">
    <property type="entry name" value="ADC_synth_comp_1"/>
</dbReference>
<evidence type="ECO:0000259" key="3">
    <source>
        <dbReference type="Pfam" id="PF00425"/>
    </source>
</evidence>
<dbReference type="AlphaFoldDB" id="A0A2M7TA15"/>
<proteinExistence type="predicted"/>
<reference evidence="6" key="1">
    <citation type="submission" date="2017-09" db="EMBL/GenBank/DDBJ databases">
        <title>Depth-based differentiation of microbial function through sediment-hosted aquifers and enrichment of novel symbionts in the deep terrestrial subsurface.</title>
        <authorList>
            <person name="Probst A.J."/>
            <person name="Ladd B."/>
            <person name="Jarett J.K."/>
            <person name="Geller-Mcgrath D.E."/>
            <person name="Sieber C.M.K."/>
            <person name="Emerson J.B."/>
            <person name="Anantharaman K."/>
            <person name="Thomas B.C."/>
            <person name="Malmstrom R."/>
            <person name="Stieglmeier M."/>
            <person name="Klingl A."/>
            <person name="Woyke T."/>
            <person name="Ryan C.M."/>
            <person name="Banfield J.F."/>
        </authorList>
    </citation>
    <scope>NUCLEOTIDE SEQUENCE [LARGE SCALE GENOMIC DNA]</scope>
</reference>
<dbReference type="GO" id="GO:0009396">
    <property type="term" value="P:folic acid-containing compound biosynthetic process"/>
    <property type="evidence" value="ECO:0007669"/>
    <property type="project" value="InterPro"/>
</dbReference>
<name>A0A2M7TA15_9ACTN</name>
<dbReference type="PRINTS" id="PR00095">
    <property type="entry name" value="ANTSNTHASEI"/>
</dbReference>
<dbReference type="PANTHER" id="PTHR11236">
    <property type="entry name" value="AMINOBENZOATE/ANTHRANILATE SYNTHASE"/>
    <property type="match status" value="1"/>
</dbReference>
<dbReference type="RefSeq" id="WP_286975711.1">
    <property type="nucleotide sequence ID" value="NZ_PEXG01000107.1"/>
</dbReference>
<dbReference type="SUPFAM" id="SSF56322">
    <property type="entry name" value="ADC synthase"/>
    <property type="match status" value="1"/>
</dbReference>
<organism evidence="5 6">
    <name type="scientific">Candidatus Aquicultor secundus</name>
    <dbReference type="NCBI Taxonomy" id="1973895"/>
    <lineage>
        <taxon>Bacteria</taxon>
        <taxon>Bacillati</taxon>
        <taxon>Actinomycetota</taxon>
        <taxon>Candidatus Aquicultoria</taxon>
        <taxon>Candidatus Aquicultorales</taxon>
        <taxon>Candidatus Aquicultoraceae</taxon>
        <taxon>Candidatus Aquicultor</taxon>
    </lineage>
</organism>
<dbReference type="InterPro" id="IPR015890">
    <property type="entry name" value="Chorismate_C"/>
</dbReference>